<evidence type="ECO:0000256" key="1">
    <source>
        <dbReference type="ARBA" id="ARBA00022741"/>
    </source>
</evidence>
<protein>
    <submittedName>
        <fullName evidence="4">Putative RecA ATPase</fullName>
    </submittedName>
</protein>
<dbReference type="STRING" id="583356.Igag_0626"/>
<dbReference type="BioCyc" id="IAGG583356:GHAH-626-MONOMER"/>
<dbReference type="KEGG" id="iag:Igag_0626"/>
<proteinExistence type="predicted"/>
<gene>
    <name evidence="4" type="ordered locus">Igag_0626</name>
</gene>
<dbReference type="SUPFAM" id="SSF52540">
    <property type="entry name" value="P-loop containing nucleoside triphosphate hydrolases"/>
    <property type="match status" value="2"/>
</dbReference>
<dbReference type="AlphaFoldDB" id="E0SSI8"/>
<dbReference type="EMBL" id="CP002098">
    <property type="protein sequence ID" value="ADM27460.1"/>
    <property type="molecule type" value="Genomic_DNA"/>
</dbReference>
<dbReference type="PROSITE" id="PS51146">
    <property type="entry name" value="KAIC"/>
    <property type="match status" value="1"/>
</dbReference>
<keyword evidence="5" id="KW-1185">Reference proteome</keyword>
<evidence type="ECO:0000256" key="2">
    <source>
        <dbReference type="ARBA" id="ARBA00022840"/>
    </source>
</evidence>
<dbReference type="InterPro" id="IPR010624">
    <property type="entry name" value="KaiC_dom"/>
</dbReference>
<evidence type="ECO:0000313" key="5">
    <source>
        <dbReference type="Proteomes" id="UP000001304"/>
    </source>
</evidence>
<reference evidence="4 5" key="1">
    <citation type="journal article" date="2010" name="Stand. Genomic Sci.">
        <title>Complete genome sequence of Ignisphaera aggregans type strain (AQ1.S1).</title>
        <authorList>
            <person name="Goker M."/>
            <person name="Held B."/>
            <person name="Lapidus A."/>
            <person name="Nolan M."/>
            <person name="Spring S."/>
            <person name="Yasawong M."/>
            <person name="Lucas S."/>
            <person name="Glavina Del Rio T."/>
            <person name="Tice H."/>
            <person name="Cheng J.F."/>
            <person name="Goodwin L."/>
            <person name="Tapia R."/>
            <person name="Pitluck S."/>
            <person name="Liolios K."/>
            <person name="Ivanova N."/>
            <person name="Mavromatis K."/>
            <person name="Mikhailova N."/>
            <person name="Pati A."/>
            <person name="Chen A."/>
            <person name="Palaniappan K."/>
            <person name="Brambilla E."/>
            <person name="Land M."/>
            <person name="Hauser L."/>
            <person name="Chang Y.J."/>
            <person name="Jeffries C.D."/>
            <person name="Brettin T."/>
            <person name="Detter J.C."/>
            <person name="Han C."/>
            <person name="Rohde M."/>
            <person name="Sikorski J."/>
            <person name="Woyke T."/>
            <person name="Bristow J."/>
            <person name="Eisen J.A."/>
            <person name="Markowitz V."/>
            <person name="Hugenholtz P."/>
            <person name="Kyrpides N.C."/>
            <person name="Klenk H.P."/>
        </authorList>
    </citation>
    <scope>NUCLEOTIDE SEQUENCE [LARGE SCALE GENOMIC DNA]</scope>
    <source>
        <strain evidence="5">DSM 17230 / JCM 13409 / AQ1.S1</strain>
    </source>
</reference>
<sequence>MLLNVDEFLKRFASGVLRYRGSLLIEGYPGAGKTTLAASICYSYTARNERCLYTTFHEDKEKVFGILSALGIDLASAEKRGFLRYIRFPVSSDVEMIVDELNKHIAEFRPRVVVVDSVNPLLMATETSIARRGYLQNFFASLPEVLNGLLVLVYELPPTGRGIGLEDIEFVVDTIITMKYRIVRGLIERFAEVKKSRGSPLKIAKIPFTISESGGIRFLAPEILEEVPATRLEERKFEIMHPLAKETLSIFRGEVYLIVYPLDARPPELHLMLLAIVIANKARALVISYRYSSEDLRKLFIDIAVDVGIERSRAEEIVDKYLVFRSINPTSHSIPEVFTWEQLLVEELKPDIAVFHGVDVFWYLFRADIDEYYSHLYNQLQYFRRIGVTVVRWMPYISEEYYKLNVSLSDVVHRFYLTAPGRLSLYAWRRGKRPIIFRAEELEKASKALGEFLRTAAL</sequence>
<dbReference type="Proteomes" id="UP000001304">
    <property type="component" value="Chromosome"/>
</dbReference>
<dbReference type="GO" id="GO:0005524">
    <property type="term" value="F:ATP binding"/>
    <property type="evidence" value="ECO:0007669"/>
    <property type="project" value="UniProtKB-KW"/>
</dbReference>
<dbReference type="InterPro" id="IPR027417">
    <property type="entry name" value="P-loop_NTPase"/>
</dbReference>
<dbReference type="HOGENOM" id="CLU_046233_0_0_2"/>
<dbReference type="InterPro" id="IPR014774">
    <property type="entry name" value="KaiC-like_dom"/>
</dbReference>
<keyword evidence="1" id="KW-0547">Nucleotide-binding</keyword>
<dbReference type="PANTHER" id="PTHR43637">
    <property type="entry name" value="UPF0273 PROTEIN TM_0370"/>
    <property type="match status" value="1"/>
</dbReference>
<accession>E0SSI8</accession>
<evidence type="ECO:0000313" key="4">
    <source>
        <dbReference type="EMBL" id="ADM27460.1"/>
    </source>
</evidence>
<feature type="domain" description="KaiC" evidence="3">
    <location>
        <begin position="1"/>
        <end position="233"/>
    </location>
</feature>
<dbReference type="Pfam" id="PF06745">
    <property type="entry name" value="ATPase"/>
    <property type="match status" value="1"/>
</dbReference>
<evidence type="ECO:0000259" key="3">
    <source>
        <dbReference type="PROSITE" id="PS51146"/>
    </source>
</evidence>
<keyword evidence="2" id="KW-0067">ATP-binding</keyword>
<dbReference type="Gene3D" id="3.40.50.300">
    <property type="entry name" value="P-loop containing nucleotide triphosphate hydrolases"/>
    <property type="match status" value="1"/>
</dbReference>
<dbReference type="PANTHER" id="PTHR43637:SF1">
    <property type="entry name" value="UPF0273 PROTEIN TM_0370"/>
    <property type="match status" value="1"/>
</dbReference>
<organism evidence="4 5">
    <name type="scientific">Ignisphaera aggregans (strain DSM 17230 / JCM 13409 / AQ1.S1)</name>
    <dbReference type="NCBI Taxonomy" id="583356"/>
    <lineage>
        <taxon>Archaea</taxon>
        <taxon>Thermoproteota</taxon>
        <taxon>Thermoprotei</taxon>
        <taxon>Desulfurococcales</taxon>
        <taxon>Desulfurococcaceae</taxon>
        <taxon>Ignisphaera</taxon>
    </lineage>
</organism>
<name>E0SSI8_IGNAA</name>